<feature type="non-terminal residue" evidence="1">
    <location>
        <position position="1"/>
    </location>
</feature>
<name>A0A0D2NSX3_9CHLO</name>
<evidence type="ECO:0000313" key="1">
    <source>
        <dbReference type="EMBL" id="KIZ07306.1"/>
    </source>
</evidence>
<feature type="non-terminal residue" evidence="1">
    <location>
        <position position="62"/>
    </location>
</feature>
<dbReference type="EMBL" id="KK100274">
    <property type="protein sequence ID" value="KIZ07306.1"/>
    <property type="molecule type" value="Genomic_DNA"/>
</dbReference>
<keyword evidence="2" id="KW-1185">Reference proteome</keyword>
<dbReference type="OrthoDB" id="194358at2759"/>
<proteinExistence type="predicted"/>
<accession>A0A0D2NSX3</accession>
<dbReference type="RefSeq" id="XP_013906325.1">
    <property type="nucleotide sequence ID" value="XM_014050871.1"/>
</dbReference>
<evidence type="ECO:0000313" key="2">
    <source>
        <dbReference type="Proteomes" id="UP000054498"/>
    </source>
</evidence>
<dbReference type="AlphaFoldDB" id="A0A0D2NSX3"/>
<dbReference type="InterPro" id="IPR036770">
    <property type="entry name" value="Ankyrin_rpt-contain_sf"/>
</dbReference>
<dbReference type="SUPFAM" id="SSF48403">
    <property type="entry name" value="Ankyrin repeat"/>
    <property type="match status" value="1"/>
</dbReference>
<protein>
    <submittedName>
        <fullName evidence="1">Uncharacterized protein</fullName>
    </submittedName>
</protein>
<dbReference type="Gene3D" id="1.25.40.20">
    <property type="entry name" value="Ankyrin repeat-containing domain"/>
    <property type="match status" value="1"/>
</dbReference>
<dbReference type="KEGG" id="mng:MNEG_0650"/>
<reference evidence="1 2" key="1">
    <citation type="journal article" date="2013" name="BMC Genomics">
        <title>Reconstruction of the lipid metabolism for the microalga Monoraphidium neglectum from its genome sequence reveals characteristics suitable for biofuel production.</title>
        <authorList>
            <person name="Bogen C."/>
            <person name="Al-Dilaimi A."/>
            <person name="Albersmeier A."/>
            <person name="Wichmann J."/>
            <person name="Grundmann M."/>
            <person name="Rupp O."/>
            <person name="Lauersen K.J."/>
            <person name="Blifernez-Klassen O."/>
            <person name="Kalinowski J."/>
            <person name="Goesmann A."/>
            <person name="Mussgnug J.H."/>
            <person name="Kruse O."/>
        </authorList>
    </citation>
    <scope>NUCLEOTIDE SEQUENCE [LARGE SCALE GENOMIC DNA]</scope>
    <source>
        <strain evidence="1 2">SAG 48.87</strain>
    </source>
</reference>
<gene>
    <name evidence="1" type="ORF">MNEG_0650</name>
</gene>
<dbReference type="Proteomes" id="UP000054498">
    <property type="component" value="Unassembled WGS sequence"/>
</dbReference>
<dbReference type="GeneID" id="25726768"/>
<organism evidence="1 2">
    <name type="scientific">Monoraphidium neglectum</name>
    <dbReference type="NCBI Taxonomy" id="145388"/>
    <lineage>
        <taxon>Eukaryota</taxon>
        <taxon>Viridiplantae</taxon>
        <taxon>Chlorophyta</taxon>
        <taxon>core chlorophytes</taxon>
        <taxon>Chlorophyceae</taxon>
        <taxon>CS clade</taxon>
        <taxon>Sphaeropleales</taxon>
        <taxon>Selenastraceae</taxon>
        <taxon>Monoraphidium</taxon>
    </lineage>
</organism>
<sequence>AGADLQARNLKSWAPIHSAANGGHLEAALRLVLAGASWRPGRGAGAADADVVKLLVRKGGFK</sequence>